<organism evidence="2 3">
    <name type="scientific">Alkalimarinus alittae</name>
    <dbReference type="NCBI Taxonomy" id="2961619"/>
    <lineage>
        <taxon>Bacteria</taxon>
        <taxon>Pseudomonadati</taxon>
        <taxon>Pseudomonadota</taxon>
        <taxon>Gammaproteobacteria</taxon>
        <taxon>Alteromonadales</taxon>
        <taxon>Alteromonadaceae</taxon>
        <taxon>Alkalimarinus</taxon>
    </lineage>
</organism>
<protein>
    <recommendedName>
        <fullName evidence="4">AraC family transcriptional regulator</fullName>
    </recommendedName>
</protein>
<dbReference type="Proteomes" id="UP001163739">
    <property type="component" value="Chromosome"/>
</dbReference>
<evidence type="ECO:0000313" key="3">
    <source>
        <dbReference type="Proteomes" id="UP001163739"/>
    </source>
</evidence>
<keyword evidence="3" id="KW-1185">Reference proteome</keyword>
<accession>A0ABY6N743</accession>
<name>A0ABY6N743_9ALTE</name>
<dbReference type="EMBL" id="CP100390">
    <property type="protein sequence ID" value="UZE97804.1"/>
    <property type="molecule type" value="Genomic_DNA"/>
</dbReference>
<proteinExistence type="predicted"/>
<dbReference type="RefSeq" id="WP_265049281.1">
    <property type="nucleotide sequence ID" value="NZ_CP100390.1"/>
</dbReference>
<gene>
    <name evidence="2" type="ORF">NKI27_08745</name>
</gene>
<evidence type="ECO:0000256" key="1">
    <source>
        <dbReference type="SAM" id="Coils"/>
    </source>
</evidence>
<reference evidence="2" key="1">
    <citation type="submission" date="2022-06" db="EMBL/GenBank/DDBJ databases">
        <title>Alkalimarinus sp. nov., isolated from gut of a Alitta virens.</title>
        <authorList>
            <person name="Yang A.I."/>
            <person name="Shin N.-R."/>
        </authorList>
    </citation>
    <scope>NUCLEOTIDE SEQUENCE</scope>
    <source>
        <strain evidence="2">A2M4</strain>
    </source>
</reference>
<keyword evidence="1" id="KW-0175">Coiled coil</keyword>
<feature type="coiled-coil region" evidence="1">
    <location>
        <begin position="53"/>
        <end position="80"/>
    </location>
</feature>
<evidence type="ECO:0000313" key="2">
    <source>
        <dbReference type="EMBL" id="UZE97804.1"/>
    </source>
</evidence>
<sequence>MALLFERQDFERQVCKQPISKQYAFLQKNKYILLALTACLLFIFGQHSVYAAERSIQAQAQKLKSEVVELNRELFELEEELLYPADTQVALFLSVKTKNKFLLDSVEIKIDGKIATTYLYTASELKALEQGGIQRLYMGNISSGPHKLTAVFNGQGANDHYFRKDKSFNFEKSNRSKFIEIGLSDSAGVEPEFKFTEWH</sequence>
<evidence type="ECO:0008006" key="4">
    <source>
        <dbReference type="Google" id="ProtNLM"/>
    </source>
</evidence>